<keyword evidence="4" id="KW-1133">Transmembrane helix</keyword>
<dbReference type="OrthoDB" id="2243933at2"/>
<evidence type="ECO:0000256" key="4">
    <source>
        <dbReference type="SAM" id="Phobius"/>
    </source>
</evidence>
<accession>A0A2X3VFY9</accession>
<protein>
    <submittedName>
        <fullName evidence="7">Putative muramidase-released protein</fullName>
    </submittedName>
</protein>
<keyword evidence="4" id="KW-0812">Transmembrane</keyword>
<organism evidence="7 8">
    <name type="scientific">Streptococcus ferus</name>
    <dbReference type="NCBI Taxonomy" id="1345"/>
    <lineage>
        <taxon>Bacteria</taxon>
        <taxon>Bacillati</taxon>
        <taxon>Bacillota</taxon>
        <taxon>Bacilli</taxon>
        <taxon>Lactobacillales</taxon>
        <taxon>Streptococcaceae</taxon>
        <taxon>Streptococcus</taxon>
    </lineage>
</organism>
<dbReference type="STRING" id="1123303.GCA_000372425_00460"/>
<evidence type="ECO:0000256" key="1">
    <source>
        <dbReference type="ARBA" id="ARBA00022729"/>
    </source>
</evidence>
<keyword evidence="2" id="KW-0677">Repeat</keyword>
<sequence length="433" mass="46507">MGKRFRYLHKEQFGIRKLTIGICSCLIGLGLVYSSPATVEAEAVQPTQATESFLTTADTTLSTDVAVETVSTADASTSIPASDTSNSNNNPSLSAPIAAVVSSDTKPAATTNQDQQAGGQVTAIYLDVDGNSIQDDVIVQPAGTPVGTPYTAEKPDPLRNDAGLLYKLVGVPEHASGLVDEYDSIIAFFYEPILGGAVNLRYVTDTGIVLHEETLLPENTQVGTAYTSQQDDLTDADGFVWTYSQLEASSAPASGRVTPEMQQIIYLYTAKAGEQVTVNYRDDKGNMVLEDAVVQPAGVQVGTPYNASQLQRDVIERDGKKYQLITTPNNVTGYVSAQEIVVTYVYQLLSEQKTAAKQADSQTIEENTPSTTALLGYQKYQEESLANPISKAKTATMSAERLPETGSDSFGWLSCLGLVWISGIVFFKKKENS</sequence>
<evidence type="ECO:0000256" key="2">
    <source>
        <dbReference type="ARBA" id="ARBA00022737"/>
    </source>
</evidence>
<evidence type="ECO:0000313" key="7">
    <source>
        <dbReference type="EMBL" id="SQF40364.1"/>
    </source>
</evidence>
<name>A0A2X3VFY9_9STRE</name>
<feature type="domain" description="YSIRK Gram-positive signal peptide" evidence="5">
    <location>
        <begin position="10"/>
        <end position="28"/>
    </location>
</feature>
<dbReference type="InterPro" id="IPR009459">
    <property type="entry name" value="MucBP_dom"/>
</dbReference>
<dbReference type="Proteomes" id="UP000249495">
    <property type="component" value="Chromosome 1"/>
</dbReference>
<dbReference type="AlphaFoldDB" id="A0A2X3VFY9"/>
<feature type="domain" description="MucBP" evidence="6">
    <location>
        <begin position="275"/>
        <end position="347"/>
    </location>
</feature>
<evidence type="ECO:0000259" key="6">
    <source>
        <dbReference type="Pfam" id="PF06458"/>
    </source>
</evidence>
<feature type="domain" description="MucBP" evidence="6">
    <location>
        <begin position="120"/>
        <end position="191"/>
    </location>
</feature>
<reference evidence="7 8" key="1">
    <citation type="submission" date="2018-06" db="EMBL/GenBank/DDBJ databases">
        <authorList>
            <consortium name="Pathogen Informatics"/>
            <person name="Doyle S."/>
        </authorList>
    </citation>
    <scope>NUCLEOTIDE SEQUENCE [LARGE SCALE GENOMIC DNA]</scope>
    <source>
        <strain evidence="7 8">NCTC12278</strain>
    </source>
</reference>
<dbReference type="NCBIfam" id="TIGR01168">
    <property type="entry name" value="YSIRK_signal"/>
    <property type="match status" value="1"/>
</dbReference>
<dbReference type="InterPro" id="IPR005877">
    <property type="entry name" value="YSIRK_signal_dom"/>
</dbReference>
<keyword evidence="8" id="KW-1185">Reference proteome</keyword>
<feature type="compositionally biased region" description="Low complexity" evidence="3">
    <location>
        <begin position="80"/>
        <end position="94"/>
    </location>
</feature>
<evidence type="ECO:0000256" key="3">
    <source>
        <dbReference type="SAM" id="MobiDB-lite"/>
    </source>
</evidence>
<dbReference type="RefSeq" id="WP_018029788.1">
    <property type="nucleotide sequence ID" value="NZ_LS483343.1"/>
</dbReference>
<evidence type="ECO:0000259" key="5">
    <source>
        <dbReference type="Pfam" id="PF04650"/>
    </source>
</evidence>
<evidence type="ECO:0000313" key="8">
    <source>
        <dbReference type="Proteomes" id="UP000249495"/>
    </source>
</evidence>
<dbReference type="KEGG" id="sfer:NCTC12278_00931"/>
<feature type="transmembrane region" description="Helical" evidence="4">
    <location>
        <begin position="410"/>
        <end position="427"/>
    </location>
</feature>
<dbReference type="Pfam" id="PF06458">
    <property type="entry name" value="MucBP"/>
    <property type="match status" value="3"/>
</dbReference>
<proteinExistence type="predicted"/>
<dbReference type="Pfam" id="PF04650">
    <property type="entry name" value="YSIRK_signal"/>
    <property type="match status" value="1"/>
</dbReference>
<feature type="domain" description="MucBP" evidence="6">
    <location>
        <begin position="198"/>
        <end position="269"/>
    </location>
</feature>
<gene>
    <name evidence="7" type="primary">inlJ_1</name>
    <name evidence="7" type="ORF">NCTC12278_00931</name>
</gene>
<dbReference type="EMBL" id="LS483343">
    <property type="protein sequence ID" value="SQF40364.1"/>
    <property type="molecule type" value="Genomic_DNA"/>
</dbReference>
<keyword evidence="4" id="KW-0472">Membrane</keyword>
<feature type="region of interest" description="Disordered" evidence="3">
    <location>
        <begin position="72"/>
        <end position="94"/>
    </location>
</feature>
<dbReference type="Gene3D" id="3.10.20.320">
    <property type="entry name" value="Putative peptidoglycan bound protein (lpxtg motif)"/>
    <property type="match status" value="3"/>
</dbReference>
<keyword evidence="1" id="KW-0732">Signal</keyword>